<evidence type="ECO:0000259" key="2">
    <source>
        <dbReference type="Pfam" id="PF12770"/>
    </source>
</evidence>
<sequence length="423" mass="45803">MTMEVPFTAAVITGAGPMGADPTRGAEGASAAKSPAPPEVSAAVVAPAAATPLPAQGLPLDARPSAVAFLYVEERGDGQQYALWAQCGDREMPERVLKAQNARLLSRKLSPESLQLLMSEYSAKSPLRKWLRETLRDLRARAPGEELTLVIKDDSSMGMPWELFALADTGHKYLGAEVTTVRWVQAYDGEGEVVQQALDPETCEGQVLAHIDPAERPAIEPELKELQELGATCEDDILAFQARIREEAAGCALLYFLCHGFTGESPLHIQIGSLKDTKKRLLLARLRMADLALLKASKVVVFLNACSSGVVLQDTTLLCDGEQRGFAELFLGKGACGVIGTLAEVKVGRAATLAQRFLQLACAPEGASVARLLRDLRAEAARAMPETPTDEDWERLYTTFLYVYYGNPQLRLKLQPPAGQDDD</sequence>
<feature type="domain" description="CHAT" evidence="2">
    <location>
        <begin position="130"/>
        <end position="384"/>
    </location>
</feature>
<dbReference type="EMBL" id="CP012673">
    <property type="protein sequence ID" value="AUX39643.1"/>
    <property type="molecule type" value="Genomic_DNA"/>
</dbReference>
<feature type="compositionally biased region" description="Low complexity" evidence="1">
    <location>
        <begin position="25"/>
        <end position="35"/>
    </location>
</feature>
<organism evidence="3 4">
    <name type="scientific">Sorangium cellulosum</name>
    <name type="common">Polyangium cellulosum</name>
    <dbReference type="NCBI Taxonomy" id="56"/>
    <lineage>
        <taxon>Bacteria</taxon>
        <taxon>Pseudomonadati</taxon>
        <taxon>Myxococcota</taxon>
        <taxon>Polyangia</taxon>
        <taxon>Polyangiales</taxon>
        <taxon>Polyangiaceae</taxon>
        <taxon>Sorangium</taxon>
    </lineage>
</organism>
<dbReference type="OrthoDB" id="8477039at2"/>
<proteinExistence type="predicted"/>
<name>A0A2L0EK15_SORCE</name>
<feature type="region of interest" description="Disordered" evidence="1">
    <location>
        <begin position="13"/>
        <end position="35"/>
    </location>
</feature>
<dbReference type="Proteomes" id="UP000238348">
    <property type="component" value="Chromosome"/>
</dbReference>
<gene>
    <name evidence="3" type="ORF">SOCE26_010380</name>
</gene>
<evidence type="ECO:0000256" key="1">
    <source>
        <dbReference type="SAM" id="MobiDB-lite"/>
    </source>
</evidence>
<dbReference type="AlphaFoldDB" id="A0A2L0EK15"/>
<dbReference type="Pfam" id="PF12770">
    <property type="entry name" value="CHAT"/>
    <property type="match status" value="1"/>
</dbReference>
<dbReference type="InterPro" id="IPR024983">
    <property type="entry name" value="CHAT_dom"/>
</dbReference>
<dbReference type="RefSeq" id="WP_104977578.1">
    <property type="nucleotide sequence ID" value="NZ_CP012673.1"/>
</dbReference>
<evidence type="ECO:0000313" key="4">
    <source>
        <dbReference type="Proteomes" id="UP000238348"/>
    </source>
</evidence>
<accession>A0A2L0EK15</accession>
<evidence type="ECO:0000313" key="3">
    <source>
        <dbReference type="EMBL" id="AUX39643.1"/>
    </source>
</evidence>
<protein>
    <recommendedName>
        <fullName evidence="2">CHAT domain-containing protein</fullName>
    </recommendedName>
</protein>
<reference evidence="3 4" key="1">
    <citation type="submission" date="2015-09" db="EMBL/GenBank/DDBJ databases">
        <title>Sorangium comparison.</title>
        <authorList>
            <person name="Zaburannyi N."/>
            <person name="Bunk B."/>
            <person name="Overmann J."/>
            <person name="Mueller R."/>
        </authorList>
    </citation>
    <scope>NUCLEOTIDE SEQUENCE [LARGE SCALE GENOMIC DNA]</scope>
    <source>
        <strain evidence="3 4">So ce26</strain>
    </source>
</reference>